<evidence type="ECO:0000313" key="2">
    <source>
        <dbReference type="Proteomes" id="UP000198341"/>
    </source>
</evidence>
<accession>K8F450</accession>
<dbReference type="RefSeq" id="XP_007511252.1">
    <property type="nucleotide sequence ID" value="XM_007511190.1"/>
</dbReference>
<dbReference type="GeneID" id="19013580"/>
<name>K8F450_9CHLO</name>
<organism evidence="1 2">
    <name type="scientific">Bathycoccus prasinos</name>
    <dbReference type="NCBI Taxonomy" id="41875"/>
    <lineage>
        <taxon>Eukaryota</taxon>
        <taxon>Viridiplantae</taxon>
        <taxon>Chlorophyta</taxon>
        <taxon>Mamiellophyceae</taxon>
        <taxon>Mamiellales</taxon>
        <taxon>Bathycoccaceae</taxon>
        <taxon>Bathycoccus</taxon>
    </lineage>
</organism>
<dbReference type="EMBL" id="FO082270">
    <property type="protein sequence ID" value="CCO66812.1"/>
    <property type="molecule type" value="Genomic_DNA"/>
</dbReference>
<sequence length="56" mass="6603">MRNQSFGGLGSPFLFAARRREQNAQHLLQHPRFDAFRLEKSLRDTLTACICFKHKR</sequence>
<keyword evidence="2" id="KW-1185">Reference proteome</keyword>
<protein>
    <submittedName>
        <fullName evidence="1">Uncharacterized protein</fullName>
    </submittedName>
</protein>
<proteinExistence type="predicted"/>
<reference evidence="1 2" key="1">
    <citation type="submission" date="2011-10" db="EMBL/GenBank/DDBJ databases">
        <authorList>
            <person name="Genoscope - CEA"/>
        </authorList>
    </citation>
    <scope>NUCLEOTIDE SEQUENCE [LARGE SCALE GENOMIC DNA]</scope>
    <source>
        <strain evidence="1 2">RCC 1105</strain>
    </source>
</reference>
<gene>
    <name evidence="1" type="ORF">Bathy09g00730</name>
</gene>
<dbReference type="KEGG" id="bpg:Bathy09g00730"/>
<evidence type="ECO:0000313" key="1">
    <source>
        <dbReference type="EMBL" id="CCO66812.1"/>
    </source>
</evidence>
<dbReference type="Proteomes" id="UP000198341">
    <property type="component" value="Chromosome 9"/>
</dbReference>
<dbReference type="AlphaFoldDB" id="K8F450"/>